<feature type="domain" description="Dynein axonemal assembly factor 5 HEAT-repeat" evidence="1">
    <location>
        <begin position="283"/>
        <end position="447"/>
    </location>
</feature>
<dbReference type="PANTHER" id="PTHR16216">
    <property type="entry name" value="DYNEIN ASSEMBLY FACTOR 5, AXONEMAL"/>
    <property type="match status" value="1"/>
</dbReference>
<protein>
    <submittedName>
        <fullName evidence="3">Dynein assembly factor 5, axonemal</fullName>
    </submittedName>
</protein>
<dbReference type="GO" id="GO:0003341">
    <property type="term" value="P:cilium movement"/>
    <property type="evidence" value="ECO:0007669"/>
    <property type="project" value="TreeGrafter"/>
</dbReference>
<dbReference type="Pfam" id="PF24573">
    <property type="entry name" value="HEAT_DAAF5"/>
    <property type="match status" value="1"/>
</dbReference>
<dbReference type="SUPFAM" id="SSF48371">
    <property type="entry name" value="ARM repeat"/>
    <property type="match status" value="1"/>
</dbReference>
<dbReference type="PANTHER" id="PTHR16216:SF2">
    <property type="entry name" value="DYNEIN AXONEMAL ASSEMBLY FACTOR 5"/>
    <property type="match status" value="1"/>
</dbReference>
<keyword evidence="4" id="KW-1185">Reference proteome</keyword>
<evidence type="ECO:0000313" key="3">
    <source>
        <dbReference type="EMBL" id="KZS09257.1"/>
    </source>
</evidence>
<dbReference type="InterPro" id="IPR011989">
    <property type="entry name" value="ARM-like"/>
</dbReference>
<dbReference type="EMBL" id="LRGB01002081">
    <property type="protein sequence ID" value="KZS09257.1"/>
    <property type="molecule type" value="Genomic_DNA"/>
</dbReference>
<dbReference type="STRING" id="35525.A0A164S4Z3"/>
<dbReference type="InterPro" id="IPR057978">
    <property type="entry name" value="TPR_DAAF5"/>
</dbReference>
<name>A0A164S4Z3_9CRUS</name>
<dbReference type="GO" id="GO:0045505">
    <property type="term" value="F:dynein intermediate chain binding"/>
    <property type="evidence" value="ECO:0007669"/>
    <property type="project" value="TreeGrafter"/>
</dbReference>
<dbReference type="AlphaFoldDB" id="A0A164S4Z3"/>
<dbReference type="GO" id="GO:0036158">
    <property type="term" value="P:outer dynein arm assembly"/>
    <property type="evidence" value="ECO:0007669"/>
    <property type="project" value="TreeGrafter"/>
</dbReference>
<feature type="domain" description="Dynein axonemal assembly factor 5 TPR repeats" evidence="2">
    <location>
        <begin position="12"/>
        <end position="270"/>
    </location>
</feature>
<dbReference type="OrthoDB" id="413572at2759"/>
<gene>
    <name evidence="3" type="ORF">APZ42_026540</name>
</gene>
<reference evidence="3 4" key="1">
    <citation type="submission" date="2016-03" db="EMBL/GenBank/DDBJ databases">
        <title>EvidentialGene: Evidence-directed Construction of Genes on Genomes.</title>
        <authorList>
            <person name="Gilbert D.G."/>
            <person name="Choi J.-H."/>
            <person name="Mockaitis K."/>
            <person name="Colbourne J."/>
            <person name="Pfrender M."/>
        </authorList>
    </citation>
    <scope>NUCLEOTIDE SEQUENCE [LARGE SCALE GENOMIC DNA]</scope>
    <source>
        <strain evidence="3 4">Xinb3</strain>
        <tissue evidence="3">Complete organism</tissue>
    </source>
</reference>
<dbReference type="InterPro" id="IPR052623">
    <property type="entry name" value="DAAF5"/>
</dbReference>
<dbReference type="Gene3D" id="1.25.10.10">
    <property type="entry name" value="Leucine-rich Repeat Variant"/>
    <property type="match status" value="2"/>
</dbReference>
<dbReference type="InterPro" id="IPR016024">
    <property type="entry name" value="ARM-type_fold"/>
</dbReference>
<accession>A0A164S4Z3</accession>
<dbReference type="GO" id="GO:0005737">
    <property type="term" value="C:cytoplasm"/>
    <property type="evidence" value="ECO:0007669"/>
    <property type="project" value="TreeGrafter"/>
</dbReference>
<dbReference type="InterPro" id="IPR056497">
    <property type="entry name" value="HEAT_DAAF5"/>
</dbReference>
<evidence type="ECO:0000259" key="2">
    <source>
        <dbReference type="Pfam" id="PF25757"/>
    </source>
</evidence>
<dbReference type="GO" id="GO:0036159">
    <property type="term" value="P:inner dynein arm assembly"/>
    <property type="evidence" value="ECO:0007669"/>
    <property type="project" value="TreeGrafter"/>
</dbReference>
<evidence type="ECO:0000313" key="4">
    <source>
        <dbReference type="Proteomes" id="UP000076858"/>
    </source>
</evidence>
<sequence length="737" mass="82775">MEIEKDVVYKQLESEDKSTRRAALLDLKKRAEKRQLDEHLLSDLFDPLIKIVSSDKVENLRESASIILLALTTHGSISTAQFQAIVNFSVDRFEAEPSEEVRLTLARVNHAAILNQNVQPVYLENLDKLTQLVKLAVRDRYGEVVKEACEIITALSERNEYFRLQADFFVEPLMQHVKSQPMKVRVMCVKALEPVMIYSPLTIPNIAPQLEIFWSESSPIVKLAMVLTIGKVSLKIEPDDQNFHLLFPLILLGRCNEFNEVSDEAERIWKVLTDEPGFHRRFAKSFSKLVPKLLADTENWNNDLRIQSAQLIYQFVREIPDRKLELSTVMEILIFQSGDDQAPVHNWACKAARLIGETCALEALSWLSDQKQEDPEATNASGLTIYSHIVHGFLNAVQSHYPARTLELCVQLAVRFSSLKEISLLECLETLVEKDVGIPVDLMNQLLFVTLSLEGSDQSDFLSRKLSLLQPMASRLGLSNIDTMIQQRLPSLLTSESDPAQWTITSPPWKILQFVARDMKMIDNFVFDLLCQTIAATQCPEIKLKSFNMLTGSMSHIQCTDPAQLQAMLLANVKWKPGRSASVLRSSAALCAYAAVQHRKLEIIPSNVDAIANSFADLVEDEAVNTRLAAIRIIQRCLLAGRPANLDSLLTTLMGRLNDISKDVRQGAMTGLRDVFIHWRGQGASCAMETKFVDLVRVLALDDDLPSKTFADGILQSMLVDLSKMDITGEKGSEAVE</sequence>
<comment type="caution">
    <text evidence="3">The sequence shown here is derived from an EMBL/GenBank/DDBJ whole genome shotgun (WGS) entry which is preliminary data.</text>
</comment>
<organism evidence="3 4">
    <name type="scientific">Daphnia magna</name>
    <dbReference type="NCBI Taxonomy" id="35525"/>
    <lineage>
        <taxon>Eukaryota</taxon>
        <taxon>Metazoa</taxon>
        <taxon>Ecdysozoa</taxon>
        <taxon>Arthropoda</taxon>
        <taxon>Crustacea</taxon>
        <taxon>Branchiopoda</taxon>
        <taxon>Diplostraca</taxon>
        <taxon>Cladocera</taxon>
        <taxon>Anomopoda</taxon>
        <taxon>Daphniidae</taxon>
        <taxon>Daphnia</taxon>
    </lineage>
</organism>
<evidence type="ECO:0000259" key="1">
    <source>
        <dbReference type="Pfam" id="PF24573"/>
    </source>
</evidence>
<proteinExistence type="predicted"/>
<dbReference type="Proteomes" id="UP000076858">
    <property type="component" value="Unassembled WGS sequence"/>
</dbReference>
<dbReference type="Pfam" id="PF25757">
    <property type="entry name" value="TPR_DNAAF5"/>
    <property type="match status" value="1"/>
</dbReference>